<keyword evidence="2" id="KW-0012">Acyltransferase</keyword>
<accession>A0A2J5HZN4</accession>
<dbReference type="GO" id="GO:0008270">
    <property type="term" value="F:zinc ion binding"/>
    <property type="evidence" value="ECO:0007669"/>
    <property type="project" value="TreeGrafter"/>
</dbReference>
<proteinExistence type="inferred from homology"/>
<dbReference type="Pfam" id="PF04389">
    <property type="entry name" value="Peptidase_M28"/>
    <property type="match status" value="1"/>
</dbReference>
<keyword evidence="3" id="KW-0479">Metal-binding</keyword>
<keyword evidence="7" id="KW-1185">Reference proteome</keyword>
<dbReference type="GO" id="GO:0016603">
    <property type="term" value="F:glutaminyl-peptide cyclotransferase activity"/>
    <property type="evidence" value="ECO:0007669"/>
    <property type="project" value="InterPro"/>
</dbReference>
<dbReference type="EMBL" id="KZ559522">
    <property type="protein sequence ID" value="PLN82960.1"/>
    <property type="molecule type" value="Genomic_DNA"/>
</dbReference>
<dbReference type="PANTHER" id="PTHR12283">
    <property type="entry name" value="GLUTAMINYL-PEPTIDE CYCLOTRANSFERASE"/>
    <property type="match status" value="1"/>
</dbReference>
<dbReference type="GO" id="GO:0008233">
    <property type="term" value="F:peptidase activity"/>
    <property type="evidence" value="ECO:0007669"/>
    <property type="project" value="UniProtKB-KW"/>
</dbReference>
<gene>
    <name evidence="6" type="ORF">BDW42DRAFT_69676</name>
</gene>
<evidence type="ECO:0000256" key="2">
    <source>
        <dbReference type="ARBA" id="ARBA00023315"/>
    </source>
</evidence>
<dbReference type="GO" id="GO:0006508">
    <property type="term" value="P:proteolysis"/>
    <property type="evidence" value="ECO:0007669"/>
    <property type="project" value="UniProtKB-KW"/>
</dbReference>
<keyword evidence="3" id="KW-0732">Signal</keyword>
<dbReference type="FunFam" id="3.40.630.10:FF:000074">
    <property type="entry name" value="Peptide hydrolase"/>
    <property type="match status" value="1"/>
</dbReference>
<dbReference type="InterPro" id="IPR040234">
    <property type="entry name" value="QC/QCL"/>
</dbReference>
<keyword evidence="3" id="KW-0645">Protease</keyword>
<dbReference type="InterPro" id="IPR037457">
    <property type="entry name" value="M28_QC"/>
</dbReference>
<feature type="signal peptide" evidence="3">
    <location>
        <begin position="1"/>
        <end position="28"/>
    </location>
</feature>
<evidence type="ECO:0000256" key="4">
    <source>
        <dbReference type="SAM" id="MobiDB-lite"/>
    </source>
</evidence>
<dbReference type="PANTHER" id="PTHR12283:SF6">
    <property type="entry name" value="GLUTAMINYL-PEPTIDE CYCLOTRANSFERASE-RELATED"/>
    <property type="match status" value="1"/>
</dbReference>
<dbReference type="CDD" id="cd03880">
    <property type="entry name" value="M28_QC_like"/>
    <property type="match status" value="1"/>
</dbReference>
<feature type="region of interest" description="Disordered" evidence="4">
    <location>
        <begin position="373"/>
        <end position="400"/>
    </location>
</feature>
<dbReference type="SUPFAM" id="SSF53187">
    <property type="entry name" value="Zn-dependent exopeptidases"/>
    <property type="match status" value="1"/>
</dbReference>
<evidence type="ECO:0000259" key="5">
    <source>
        <dbReference type="Pfam" id="PF04389"/>
    </source>
</evidence>
<reference evidence="7" key="1">
    <citation type="submission" date="2017-12" db="EMBL/GenBank/DDBJ databases">
        <authorList>
            <consortium name="DOE Joint Genome Institute"/>
            <person name="Mondo S.J."/>
            <person name="Kjaerbolling I."/>
            <person name="Vesth T.C."/>
            <person name="Frisvad J.C."/>
            <person name="Nybo J.L."/>
            <person name="Theobald S."/>
            <person name="Kuo A."/>
            <person name="Bowyer P."/>
            <person name="Matsuda Y."/>
            <person name="Lyhne E.K."/>
            <person name="Kogle M.E."/>
            <person name="Clum A."/>
            <person name="Lipzen A."/>
            <person name="Salamov A."/>
            <person name="Ngan C.Y."/>
            <person name="Daum C."/>
            <person name="Chiniquy J."/>
            <person name="Barry K."/>
            <person name="LaButti K."/>
            <person name="Haridas S."/>
            <person name="Simmons B.A."/>
            <person name="Magnuson J.K."/>
            <person name="Mortensen U.H."/>
            <person name="Larsen T.O."/>
            <person name="Grigoriev I.V."/>
            <person name="Baker S.E."/>
            <person name="Andersen M.R."/>
            <person name="Nordberg H.P."/>
            <person name="Cantor M.N."/>
            <person name="Hua S.X."/>
        </authorList>
    </citation>
    <scope>NUCLEOTIDE SEQUENCE [LARGE SCALE GENOMIC DNA]</scope>
    <source>
        <strain evidence="7">IBT 19404</strain>
    </source>
</reference>
<keyword evidence="3" id="KW-0862">Zinc</keyword>
<dbReference type="Gene3D" id="3.40.630.10">
    <property type="entry name" value="Zn peptidases"/>
    <property type="match status" value="1"/>
</dbReference>
<sequence>MLSATGGLYHPLLSICLALFLLLIPGEAYKDISDATLTSLPRPNGDFDIHNGALLAPILRPRVPGTPGATAVLEHLVNYVRTTLPEWHIELHNLTSTTPVSKGKPVKFVNVIASRDPPWASKGDIGRLNLVAHYDSKLEPTGFIGAIDSAAPCAMIMHAMRSIDAALTAKWEKMRVAGHTLEDAEGIQVIFMDGEEAFQSWTDEDSLYGARALAEKWDSEVHPALSTYKTPLSSISVFMLLDLLGSKDPTIQSYFEATHWAYRKLAALEQRFRDLKQFKSSTPRPWFPDAAKSESQIPKSLGIGDDHVPFLHRGVEILHIIDAASGSGRPFPAVWHTMDDDAEHLDMDTVEDWSMLITAFAAEWLDLDEYMSASGGNSSTPEAGHRIEKHSNRVRKTEFP</sequence>
<dbReference type="AlphaFoldDB" id="A0A2J5HZN4"/>
<keyword evidence="3" id="KW-0378">Hydrolase</keyword>
<evidence type="ECO:0000256" key="1">
    <source>
        <dbReference type="ARBA" id="ARBA00022679"/>
    </source>
</evidence>
<dbReference type="InterPro" id="IPR007484">
    <property type="entry name" value="Peptidase_M28"/>
</dbReference>
<feature type="domain" description="Peptidase M28" evidence="5">
    <location>
        <begin position="127"/>
        <end position="360"/>
    </location>
</feature>
<dbReference type="OrthoDB" id="3907302at2759"/>
<comment type="similarity">
    <text evidence="3">Belongs to the peptidase M28 family.</text>
</comment>
<evidence type="ECO:0000313" key="6">
    <source>
        <dbReference type="EMBL" id="PLN82960.1"/>
    </source>
</evidence>
<protein>
    <recommendedName>
        <fullName evidence="3">Peptide hydrolase</fullName>
        <ecNumber evidence="3">3.4.-.-</ecNumber>
    </recommendedName>
</protein>
<evidence type="ECO:0000313" key="7">
    <source>
        <dbReference type="Proteomes" id="UP000235023"/>
    </source>
</evidence>
<organism evidence="6 7">
    <name type="scientific">Aspergillus taichungensis</name>
    <dbReference type="NCBI Taxonomy" id="482145"/>
    <lineage>
        <taxon>Eukaryota</taxon>
        <taxon>Fungi</taxon>
        <taxon>Dikarya</taxon>
        <taxon>Ascomycota</taxon>
        <taxon>Pezizomycotina</taxon>
        <taxon>Eurotiomycetes</taxon>
        <taxon>Eurotiomycetidae</taxon>
        <taxon>Eurotiales</taxon>
        <taxon>Aspergillaceae</taxon>
        <taxon>Aspergillus</taxon>
        <taxon>Aspergillus subgen. Circumdati</taxon>
    </lineage>
</organism>
<evidence type="ECO:0000256" key="3">
    <source>
        <dbReference type="RuleBase" id="RU361240"/>
    </source>
</evidence>
<dbReference type="Proteomes" id="UP000235023">
    <property type="component" value="Unassembled WGS sequence"/>
</dbReference>
<keyword evidence="1" id="KW-0808">Transferase</keyword>
<feature type="compositionally biased region" description="Basic and acidic residues" evidence="4">
    <location>
        <begin position="383"/>
        <end position="400"/>
    </location>
</feature>
<name>A0A2J5HZN4_9EURO</name>
<dbReference type="EC" id="3.4.-.-" evidence="3"/>
<feature type="chain" id="PRO_5014206428" description="Peptide hydrolase" evidence="3">
    <location>
        <begin position="29"/>
        <end position="400"/>
    </location>
</feature>